<organism evidence="3 4">
    <name type="scientific">Rhizobium tubonense</name>
    <dbReference type="NCBI Taxonomy" id="484088"/>
    <lineage>
        <taxon>Bacteria</taxon>
        <taxon>Pseudomonadati</taxon>
        <taxon>Pseudomonadota</taxon>
        <taxon>Alphaproteobacteria</taxon>
        <taxon>Hyphomicrobiales</taxon>
        <taxon>Rhizobiaceae</taxon>
        <taxon>Rhizobium/Agrobacterium group</taxon>
        <taxon>Rhizobium</taxon>
    </lineage>
</organism>
<accession>A0A2W4CT56</accession>
<name>A0A2W4CT56_9HYPH</name>
<feature type="domain" description="DUF1835" evidence="1">
    <location>
        <begin position="22"/>
        <end position="112"/>
    </location>
</feature>
<dbReference type="EMBL" id="PCDP01000019">
    <property type="protein sequence ID" value="PZM15589.1"/>
    <property type="molecule type" value="Genomic_DNA"/>
</dbReference>
<dbReference type="Pfam" id="PF08874">
    <property type="entry name" value="DUF1835"/>
    <property type="match status" value="1"/>
</dbReference>
<keyword evidence="4" id="KW-1185">Reference proteome</keyword>
<dbReference type="OrthoDB" id="7565760at2"/>
<evidence type="ECO:0008006" key="5">
    <source>
        <dbReference type="Google" id="ProtNLM"/>
    </source>
</evidence>
<dbReference type="Pfam" id="PF12395">
    <property type="entry name" value="DUF3658"/>
    <property type="match status" value="1"/>
</dbReference>
<proteinExistence type="predicted"/>
<gene>
    <name evidence="3" type="ORF">CPY51_07140</name>
</gene>
<comment type="caution">
    <text evidence="3">The sequence shown here is derived from an EMBL/GenBank/DDBJ whole genome shotgun (WGS) entry which is preliminary data.</text>
</comment>
<evidence type="ECO:0000313" key="3">
    <source>
        <dbReference type="EMBL" id="PZM15589.1"/>
    </source>
</evidence>
<dbReference type="InterPro" id="IPR014973">
    <property type="entry name" value="DUF1835"/>
</dbReference>
<evidence type="ECO:0000259" key="1">
    <source>
        <dbReference type="Pfam" id="PF08874"/>
    </source>
</evidence>
<evidence type="ECO:0000259" key="2">
    <source>
        <dbReference type="Pfam" id="PF12395"/>
    </source>
</evidence>
<dbReference type="AlphaFoldDB" id="A0A2W4CT56"/>
<dbReference type="Proteomes" id="UP000248925">
    <property type="component" value="Unassembled WGS sequence"/>
</dbReference>
<feature type="domain" description="DUF3658" evidence="2">
    <location>
        <begin position="179"/>
        <end position="267"/>
    </location>
</feature>
<protein>
    <recommendedName>
        <fullName evidence="5">DUF1835 domain-containing protein</fullName>
    </recommendedName>
</protein>
<evidence type="ECO:0000313" key="4">
    <source>
        <dbReference type="Proteomes" id="UP000248925"/>
    </source>
</evidence>
<sequence>MHLPFHKLRHSPIGHFLMKTTHVVPGDSAAGSIRQALRIAGRDDALLCFGDDLSCGPIGSSDPSVRTDWWHEQIDWPEIGENIRSFWAKVDAAEGRLVVWFGRHSARELAFRLAWAWHMVERPYYVVDVTGLRVPVRWGNGTEGVIESVQAVSIVPSSGLATLFGSETVASIDEDVAHRKVWVKLMAENAPFRVLTPTGLVSAPSDYFDPLLLAQASSEWRKIAYLVGNALGSSYKPYIQIGDIALHHRVVVLIEQGKLIADGDPSEIMACRVRLPE</sequence>
<dbReference type="InterPro" id="IPR022123">
    <property type="entry name" value="DUF3658"/>
</dbReference>
<reference evidence="3 4" key="1">
    <citation type="journal article" date="2018" name="Sci. Rep.">
        <title>Rhizobium tumorigenes sp. nov., a novel plant tumorigenic bacterium isolated from cane gall tumors on thornless blackberry.</title>
        <authorList>
            <person name="Kuzmanovi N."/>
            <person name="Smalla K."/>
            <person name="Gronow S."/>
            <person name="PuBawska J."/>
        </authorList>
    </citation>
    <scope>NUCLEOTIDE SEQUENCE [LARGE SCALE GENOMIC DNA]</scope>
    <source>
        <strain evidence="3 4">CCBAU 85046</strain>
    </source>
</reference>